<keyword evidence="2" id="KW-1185">Reference proteome</keyword>
<evidence type="ECO:0000313" key="2">
    <source>
        <dbReference type="Proteomes" id="UP000578697"/>
    </source>
</evidence>
<dbReference type="EMBL" id="JACHFR010000004">
    <property type="protein sequence ID" value="MBB5219862.1"/>
    <property type="molecule type" value="Genomic_DNA"/>
</dbReference>
<gene>
    <name evidence="1" type="ORF">HNP77_002251</name>
</gene>
<dbReference type="Proteomes" id="UP000578697">
    <property type="component" value="Unassembled WGS sequence"/>
</dbReference>
<organism evidence="1 2">
    <name type="scientific">Treponema rectale</name>
    <dbReference type="NCBI Taxonomy" id="744512"/>
    <lineage>
        <taxon>Bacteria</taxon>
        <taxon>Pseudomonadati</taxon>
        <taxon>Spirochaetota</taxon>
        <taxon>Spirochaetia</taxon>
        <taxon>Spirochaetales</taxon>
        <taxon>Treponemataceae</taxon>
        <taxon>Treponema</taxon>
    </lineage>
</organism>
<evidence type="ECO:0000313" key="1">
    <source>
        <dbReference type="EMBL" id="MBB5219862.1"/>
    </source>
</evidence>
<accession>A0A840SKI8</accession>
<proteinExistence type="predicted"/>
<protein>
    <submittedName>
        <fullName evidence="1">Uncharacterized protein</fullName>
    </submittedName>
</protein>
<sequence>MLIDIGERAGSGIPGVFSVWNKEFGMEPEYSQKISPERTTTILRLTELVMANNEVNDPVNETLLGKLPSNLELTFRAICEARLLGDSKMNLSEYIIHNA</sequence>
<name>A0A840SKI8_9SPIR</name>
<dbReference type="RefSeq" id="WP_184653385.1">
    <property type="nucleotide sequence ID" value="NZ_JACHFR010000004.1"/>
</dbReference>
<comment type="caution">
    <text evidence="1">The sequence shown here is derived from an EMBL/GenBank/DDBJ whole genome shotgun (WGS) entry which is preliminary data.</text>
</comment>
<dbReference type="AlphaFoldDB" id="A0A840SKI8"/>
<reference evidence="1 2" key="1">
    <citation type="submission" date="2020-08" db="EMBL/GenBank/DDBJ databases">
        <title>Genomic Encyclopedia of Type Strains, Phase IV (KMG-IV): sequencing the most valuable type-strain genomes for metagenomic binning, comparative biology and taxonomic classification.</title>
        <authorList>
            <person name="Goeker M."/>
        </authorList>
    </citation>
    <scope>NUCLEOTIDE SEQUENCE [LARGE SCALE GENOMIC DNA]</scope>
    <source>
        <strain evidence="1 2">DSM 103679</strain>
    </source>
</reference>